<keyword evidence="4" id="KW-1185">Reference proteome</keyword>
<dbReference type="EMBL" id="QJKF01000021">
    <property type="protein sequence ID" value="PXX55556.1"/>
    <property type="molecule type" value="Genomic_DNA"/>
</dbReference>
<dbReference type="PRINTS" id="PR00081">
    <property type="entry name" value="GDHRDH"/>
</dbReference>
<gene>
    <name evidence="3" type="ORF">DFR70_12125</name>
</gene>
<dbReference type="RefSeq" id="WP_040742340.1">
    <property type="nucleotide sequence ID" value="NZ_QJKF01000021.1"/>
</dbReference>
<dbReference type="GO" id="GO:0016491">
    <property type="term" value="F:oxidoreductase activity"/>
    <property type="evidence" value="ECO:0007669"/>
    <property type="project" value="UniProtKB-KW"/>
</dbReference>
<evidence type="ECO:0000313" key="3">
    <source>
        <dbReference type="EMBL" id="PXX55556.1"/>
    </source>
</evidence>
<reference evidence="3 4" key="1">
    <citation type="submission" date="2018-05" db="EMBL/GenBank/DDBJ databases">
        <title>Genomic Encyclopedia of Type Strains, Phase IV (KMG-IV): sequencing the most valuable type-strain genomes for metagenomic binning, comparative biology and taxonomic classification.</title>
        <authorList>
            <person name="Goeker M."/>
        </authorList>
    </citation>
    <scope>NUCLEOTIDE SEQUENCE [LARGE SCALE GENOMIC DNA]</scope>
    <source>
        <strain evidence="3 4">DSM 44704</strain>
    </source>
</reference>
<organism evidence="3 4">
    <name type="scientific">Nocardia tenerifensis</name>
    <dbReference type="NCBI Taxonomy" id="228006"/>
    <lineage>
        <taxon>Bacteria</taxon>
        <taxon>Bacillati</taxon>
        <taxon>Actinomycetota</taxon>
        <taxon>Actinomycetes</taxon>
        <taxon>Mycobacteriales</taxon>
        <taxon>Nocardiaceae</taxon>
        <taxon>Nocardia</taxon>
    </lineage>
</organism>
<protein>
    <submittedName>
        <fullName evidence="3">Protochlorophyllide reductase</fullName>
    </submittedName>
</protein>
<dbReference type="AlphaFoldDB" id="A0A318JPZ9"/>
<sequence>MNDPFLITGATSGLGLATAKSLAHQGVPTLLGCRDTHRAVRAKQAILAEVPDASLDTIPLDLASIDSVREATARITARETRLAGIICNAGVQIVSGVETSADGYEMTFATNHLGHFQLVTELVDRLGPGARIIVVSSDVHQGPGKSGGFPAPQWAPPAELADPAVQRQRASSRDGRVRYATSKLANVYFAYELADRLRPLGITVTAFDPGLIPETGLSRNYPTPLRQGYRLMAPLIRWLVPVARPLHRSAGDLAWLATAPELAQTTRRYFTGRDELPSAAESYDRERAGELWEVSERLVRRARPA</sequence>
<comment type="similarity">
    <text evidence="1">Belongs to the short-chain dehydrogenases/reductases (SDR) family.</text>
</comment>
<comment type="caution">
    <text evidence="3">The sequence shown here is derived from an EMBL/GenBank/DDBJ whole genome shotgun (WGS) entry which is preliminary data.</text>
</comment>
<evidence type="ECO:0000256" key="2">
    <source>
        <dbReference type="ARBA" id="ARBA00023002"/>
    </source>
</evidence>
<dbReference type="InterPro" id="IPR002347">
    <property type="entry name" value="SDR_fam"/>
</dbReference>
<dbReference type="Pfam" id="PF00106">
    <property type="entry name" value="adh_short"/>
    <property type="match status" value="1"/>
</dbReference>
<keyword evidence="2" id="KW-0560">Oxidoreductase</keyword>
<dbReference type="Gene3D" id="3.40.50.720">
    <property type="entry name" value="NAD(P)-binding Rossmann-like Domain"/>
    <property type="match status" value="1"/>
</dbReference>
<proteinExistence type="inferred from homology"/>
<dbReference type="InterPro" id="IPR036291">
    <property type="entry name" value="NAD(P)-bd_dom_sf"/>
</dbReference>
<evidence type="ECO:0000313" key="4">
    <source>
        <dbReference type="Proteomes" id="UP000247569"/>
    </source>
</evidence>
<accession>A0A318JPZ9</accession>
<dbReference type="SUPFAM" id="SSF51735">
    <property type="entry name" value="NAD(P)-binding Rossmann-fold domains"/>
    <property type="match status" value="1"/>
</dbReference>
<dbReference type="Proteomes" id="UP000247569">
    <property type="component" value="Unassembled WGS sequence"/>
</dbReference>
<evidence type="ECO:0000256" key="1">
    <source>
        <dbReference type="ARBA" id="ARBA00006484"/>
    </source>
</evidence>
<dbReference type="OrthoDB" id="3237043at2"/>
<dbReference type="PANTHER" id="PTHR24320:SF152">
    <property type="entry name" value="SHORT-CHAIN DEHYDROGENASE_REDUCTASE FAMILY PROTEIN"/>
    <property type="match status" value="1"/>
</dbReference>
<dbReference type="PANTHER" id="PTHR24320">
    <property type="entry name" value="RETINOL DEHYDROGENASE"/>
    <property type="match status" value="1"/>
</dbReference>
<name>A0A318JPZ9_9NOCA</name>